<dbReference type="GO" id="GO:0016757">
    <property type="term" value="F:glycosyltransferase activity"/>
    <property type="evidence" value="ECO:0007669"/>
    <property type="project" value="InterPro"/>
</dbReference>
<dbReference type="RefSeq" id="WP_160558362.1">
    <property type="nucleotide sequence ID" value="NZ_QZDT01000001.1"/>
</dbReference>
<dbReference type="PANTHER" id="PTHR12526:SF637">
    <property type="entry name" value="GLYCOSYLTRANSFERASE EPSF-RELATED"/>
    <property type="match status" value="1"/>
</dbReference>
<proteinExistence type="predicted"/>
<reference evidence="3" key="1">
    <citation type="submission" date="2018-09" db="EMBL/GenBank/DDBJ databases">
        <title>Murine metabolic-syndrome-specific gut microbial biobank.</title>
        <authorList>
            <person name="Liu C."/>
        </authorList>
    </citation>
    <scope>NUCLEOTIDE SEQUENCE</scope>
    <source>
        <strain evidence="3">D42-62</strain>
    </source>
</reference>
<protein>
    <submittedName>
        <fullName evidence="3">Glycosyltransferase family 1 protein</fullName>
    </submittedName>
</protein>
<keyword evidence="4" id="KW-1185">Reference proteome</keyword>
<evidence type="ECO:0000259" key="2">
    <source>
        <dbReference type="Pfam" id="PF13579"/>
    </source>
</evidence>
<dbReference type="Gene3D" id="3.40.50.2000">
    <property type="entry name" value="Glycogen Phosphorylase B"/>
    <property type="match status" value="2"/>
</dbReference>
<name>A0A9X5GQN8_9FIRM</name>
<evidence type="ECO:0000259" key="1">
    <source>
        <dbReference type="Pfam" id="PF00534"/>
    </source>
</evidence>
<dbReference type="SUPFAM" id="SSF53756">
    <property type="entry name" value="UDP-Glycosyltransferase/glycogen phosphorylase"/>
    <property type="match status" value="1"/>
</dbReference>
<gene>
    <name evidence="3" type="ORF">D5281_01475</name>
</gene>
<organism evidence="3 4">
    <name type="scientific">Parablautia muri</name>
    <dbReference type="NCBI Taxonomy" id="2320879"/>
    <lineage>
        <taxon>Bacteria</taxon>
        <taxon>Bacillati</taxon>
        <taxon>Bacillota</taxon>
        <taxon>Clostridia</taxon>
        <taxon>Lachnospirales</taxon>
        <taxon>Lachnospiraceae</taxon>
        <taxon>Parablautia</taxon>
    </lineage>
</organism>
<dbReference type="Proteomes" id="UP001154420">
    <property type="component" value="Unassembled WGS sequence"/>
</dbReference>
<dbReference type="Pfam" id="PF00534">
    <property type="entry name" value="Glycos_transf_1"/>
    <property type="match status" value="1"/>
</dbReference>
<dbReference type="CDD" id="cd03812">
    <property type="entry name" value="GT4_CapH-like"/>
    <property type="match status" value="1"/>
</dbReference>
<dbReference type="InterPro" id="IPR001296">
    <property type="entry name" value="Glyco_trans_1"/>
</dbReference>
<feature type="domain" description="Glycosyl transferase family 1" evidence="1">
    <location>
        <begin position="187"/>
        <end position="324"/>
    </location>
</feature>
<sequence>MAQPIRILHVLGNTQLGGAESRIMDLYRHIDKNKFQFDFLVHTEAEGHFDKEIVKLGGRIFRVPRFRLYNYFSYRSAMKEFFRVHKDFKAVQGHMTSTAAIYLPIAKQAGIPITIAHARSAGVDKGAKGKLTRWMRRNLSKKADYLFTCSKLAGISVFGEQAVREGKTIFVPNAIDCQLFAYDEGKRREKRKELGIEDKYVIGHVGRFHYAKNHEYLLQIFAKLCKKEKLNEDLNGNLAKKKSFVLLLLGEGSGMADAKALAKELGIEDKVYFLGNHSNIYDYYQAMDYFVYPSRFEGLPGTMVEAQTSGLRCVMSDTICEEVIATDLVHTMDIQAKAALWAKYIQNTADYERKSYVEEMQKAGFDVKEQADRMMRFYETGILR</sequence>
<accession>A0A9X5GQN8</accession>
<evidence type="ECO:0000313" key="4">
    <source>
        <dbReference type="Proteomes" id="UP001154420"/>
    </source>
</evidence>
<evidence type="ECO:0000313" key="3">
    <source>
        <dbReference type="EMBL" id="NBJ91286.1"/>
    </source>
</evidence>
<dbReference type="AlphaFoldDB" id="A0A9X5GQN8"/>
<comment type="caution">
    <text evidence="3">The sequence shown here is derived from an EMBL/GenBank/DDBJ whole genome shotgun (WGS) entry which is preliminary data.</text>
</comment>
<dbReference type="EMBL" id="QZDT01000001">
    <property type="protein sequence ID" value="NBJ91286.1"/>
    <property type="molecule type" value="Genomic_DNA"/>
</dbReference>
<dbReference type="PANTHER" id="PTHR12526">
    <property type="entry name" value="GLYCOSYLTRANSFERASE"/>
    <property type="match status" value="1"/>
</dbReference>
<feature type="domain" description="Glycosyltransferase subfamily 4-like N-terminal" evidence="2">
    <location>
        <begin position="17"/>
        <end position="173"/>
    </location>
</feature>
<dbReference type="InterPro" id="IPR028098">
    <property type="entry name" value="Glyco_trans_4-like_N"/>
</dbReference>
<dbReference type="OrthoDB" id="9804196at2"/>
<dbReference type="Pfam" id="PF13579">
    <property type="entry name" value="Glyco_trans_4_4"/>
    <property type="match status" value="1"/>
</dbReference>